<evidence type="ECO:0008006" key="2">
    <source>
        <dbReference type="Google" id="ProtNLM"/>
    </source>
</evidence>
<dbReference type="InterPro" id="IPR038076">
    <property type="entry name" value="MgtE_N_sf"/>
</dbReference>
<protein>
    <recommendedName>
        <fullName evidence="2">Magnesium transporter MgtE intracellular domain-containing protein</fullName>
    </recommendedName>
</protein>
<dbReference type="EMBL" id="UINC01014255">
    <property type="protein sequence ID" value="SVA60942.1"/>
    <property type="molecule type" value="Genomic_DNA"/>
</dbReference>
<feature type="non-terminal residue" evidence="1">
    <location>
        <position position="58"/>
    </location>
</feature>
<accession>A0A381X8Q4</accession>
<organism evidence="1">
    <name type="scientific">marine metagenome</name>
    <dbReference type="NCBI Taxonomy" id="408172"/>
    <lineage>
        <taxon>unclassified sequences</taxon>
        <taxon>metagenomes</taxon>
        <taxon>ecological metagenomes</taxon>
    </lineage>
</organism>
<reference evidence="1" key="1">
    <citation type="submission" date="2018-05" db="EMBL/GenBank/DDBJ databases">
        <authorList>
            <person name="Lanie J.A."/>
            <person name="Ng W.-L."/>
            <person name="Kazmierczak K.M."/>
            <person name="Andrzejewski T.M."/>
            <person name="Davidsen T.M."/>
            <person name="Wayne K.J."/>
            <person name="Tettelin H."/>
            <person name="Glass J.I."/>
            <person name="Rusch D."/>
            <person name="Podicherti R."/>
            <person name="Tsui H.-C.T."/>
            <person name="Winkler M.E."/>
        </authorList>
    </citation>
    <scope>NUCLEOTIDE SEQUENCE</scope>
</reference>
<dbReference type="Gene3D" id="1.25.60.10">
    <property type="entry name" value="MgtE N-terminal domain-like"/>
    <property type="match status" value="1"/>
</dbReference>
<proteinExistence type="predicted"/>
<gene>
    <name evidence="1" type="ORF">METZ01_LOCUS113796</name>
</gene>
<dbReference type="SUPFAM" id="SSF158791">
    <property type="entry name" value="MgtE N-terminal domain-like"/>
    <property type="match status" value="1"/>
</dbReference>
<dbReference type="AlphaFoldDB" id="A0A381X8Q4"/>
<name>A0A381X8Q4_9ZZZZ</name>
<sequence>MTKTRDTHFHKLVKKLINTERTQLLKSVLEPLNPVEIANILLQLNLQHQLIVLENLDR</sequence>
<evidence type="ECO:0000313" key="1">
    <source>
        <dbReference type="EMBL" id="SVA60942.1"/>
    </source>
</evidence>